<dbReference type="PRINTS" id="PR00081">
    <property type="entry name" value="GDHRDH"/>
</dbReference>
<dbReference type="OrthoDB" id="9803333at2"/>
<organism evidence="2 3">
    <name type="scientific">Pararcticibacter amylolyticus</name>
    <dbReference type="NCBI Taxonomy" id="2173175"/>
    <lineage>
        <taxon>Bacteria</taxon>
        <taxon>Pseudomonadati</taxon>
        <taxon>Bacteroidota</taxon>
        <taxon>Sphingobacteriia</taxon>
        <taxon>Sphingobacteriales</taxon>
        <taxon>Sphingobacteriaceae</taxon>
        <taxon>Pararcticibacter</taxon>
    </lineage>
</organism>
<dbReference type="InterPro" id="IPR036291">
    <property type="entry name" value="NAD(P)-bd_dom_sf"/>
</dbReference>
<dbReference type="Gene3D" id="3.40.50.720">
    <property type="entry name" value="NAD(P)-binding Rossmann-like Domain"/>
    <property type="match status" value="1"/>
</dbReference>
<dbReference type="Pfam" id="PF13561">
    <property type="entry name" value="adh_short_C2"/>
    <property type="match status" value="1"/>
</dbReference>
<accession>A0A2U2PKD9</accession>
<dbReference type="PROSITE" id="PS00061">
    <property type="entry name" value="ADH_SHORT"/>
    <property type="match status" value="1"/>
</dbReference>
<protein>
    <submittedName>
        <fullName evidence="2">Short-chain dehydrogenase</fullName>
    </submittedName>
</protein>
<reference evidence="2 3" key="1">
    <citation type="submission" date="2018-04" db="EMBL/GenBank/DDBJ databases">
        <title>Pedobacter chongqingensis sp. nov., isolated from a rottenly hemp rope.</title>
        <authorList>
            <person name="Cai Y."/>
        </authorList>
    </citation>
    <scope>NUCLEOTIDE SEQUENCE [LARGE SCALE GENOMIC DNA]</scope>
    <source>
        <strain evidence="2 3">FJ4-8</strain>
    </source>
</reference>
<dbReference type="RefSeq" id="WP_109414817.1">
    <property type="nucleotide sequence ID" value="NZ_QEAS01000003.1"/>
</dbReference>
<dbReference type="NCBIfam" id="NF005559">
    <property type="entry name" value="PRK07231.1"/>
    <property type="match status" value="1"/>
</dbReference>
<name>A0A2U2PKD9_9SPHI</name>
<dbReference type="GO" id="GO:0016616">
    <property type="term" value="F:oxidoreductase activity, acting on the CH-OH group of donors, NAD or NADP as acceptor"/>
    <property type="evidence" value="ECO:0007669"/>
    <property type="project" value="TreeGrafter"/>
</dbReference>
<sequence>MKKLEHKIALITGADSGIGQATAIEFAREGADIVICYHSDKEGAEETLHKVREYGRDGLSVQLDISEEQQVEKAFGEALSAFGRIDILVNNAGVNGSGIKVADMDTDVFDKTIRTNLYGTFFCSRRFVRHRLEQGGKGKIINVSSVHEEIVQPGNADYNASKAGIRNLMRTMSLELAESGINVNNIAPGMILTPMNQEAMDDKELRDKQTQNIPAKRAAQPEEVAKLALFLASSDSDYVTGSSYFMDGGLSLNIGQGA</sequence>
<dbReference type="AlphaFoldDB" id="A0A2U2PKD9"/>
<gene>
    <name evidence="2" type="ORF">DDR33_04420</name>
</gene>
<dbReference type="PANTHER" id="PTHR42760:SF132">
    <property type="entry name" value="SHORT-CHAIN DEHYDROGENASE_REDUCTASE FAMILY PROTEIN"/>
    <property type="match status" value="1"/>
</dbReference>
<dbReference type="PANTHER" id="PTHR42760">
    <property type="entry name" value="SHORT-CHAIN DEHYDROGENASES/REDUCTASES FAMILY MEMBER"/>
    <property type="match status" value="1"/>
</dbReference>
<dbReference type="FunFam" id="3.40.50.720:FF:000084">
    <property type="entry name" value="Short-chain dehydrogenase reductase"/>
    <property type="match status" value="1"/>
</dbReference>
<evidence type="ECO:0000256" key="1">
    <source>
        <dbReference type="ARBA" id="ARBA00006484"/>
    </source>
</evidence>
<dbReference type="InterPro" id="IPR002347">
    <property type="entry name" value="SDR_fam"/>
</dbReference>
<proteinExistence type="inferred from homology"/>
<evidence type="ECO:0000313" key="2">
    <source>
        <dbReference type="EMBL" id="PWG81876.1"/>
    </source>
</evidence>
<comment type="similarity">
    <text evidence="1">Belongs to the short-chain dehydrogenases/reductases (SDR) family.</text>
</comment>
<evidence type="ECO:0000313" key="3">
    <source>
        <dbReference type="Proteomes" id="UP000245647"/>
    </source>
</evidence>
<dbReference type="EMBL" id="QEAS01000003">
    <property type="protein sequence ID" value="PWG81876.1"/>
    <property type="molecule type" value="Genomic_DNA"/>
</dbReference>
<comment type="caution">
    <text evidence="2">The sequence shown here is derived from an EMBL/GenBank/DDBJ whole genome shotgun (WGS) entry which is preliminary data.</text>
</comment>
<keyword evidence="3" id="KW-1185">Reference proteome</keyword>
<dbReference type="Proteomes" id="UP000245647">
    <property type="component" value="Unassembled WGS sequence"/>
</dbReference>
<dbReference type="InterPro" id="IPR020904">
    <property type="entry name" value="Sc_DH/Rdtase_CS"/>
</dbReference>
<dbReference type="PRINTS" id="PR00080">
    <property type="entry name" value="SDRFAMILY"/>
</dbReference>
<dbReference type="SUPFAM" id="SSF51735">
    <property type="entry name" value="NAD(P)-binding Rossmann-fold domains"/>
    <property type="match status" value="1"/>
</dbReference>